<dbReference type="GO" id="GO:0005096">
    <property type="term" value="F:GTPase activator activity"/>
    <property type="evidence" value="ECO:0007669"/>
    <property type="project" value="UniProtKB-KW"/>
</dbReference>
<dbReference type="GeneID" id="25560647"/>
<dbReference type="Pfam" id="PF13516">
    <property type="entry name" value="LRR_6"/>
    <property type="match status" value="2"/>
</dbReference>
<reference evidence="7 8" key="1">
    <citation type="submission" date="2010-05" db="EMBL/GenBank/DDBJ databases">
        <title>The Genome Sequence of Thecamonas trahens ATCC 50062.</title>
        <authorList>
            <consortium name="The Broad Institute Genome Sequencing Platform"/>
            <person name="Russ C."/>
            <person name="Cuomo C."/>
            <person name="Shea T."/>
            <person name="Young S.K."/>
            <person name="Zeng Q."/>
            <person name="Koehrsen M."/>
            <person name="Haas B."/>
            <person name="Borodovsky M."/>
            <person name="Guigo R."/>
            <person name="Alvarado L."/>
            <person name="Berlin A."/>
            <person name="Bochicchio J."/>
            <person name="Borenstein D."/>
            <person name="Chapman S."/>
            <person name="Chen Z."/>
            <person name="Freedman E."/>
            <person name="Gellesch M."/>
            <person name="Goldberg J."/>
            <person name="Griggs A."/>
            <person name="Gujja S."/>
            <person name="Heilman E."/>
            <person name="Heiman D."/>
            <person name="Hepburn T."/>
            <person name="Howarth C."/>
            <person name="Jen D."/>
            <person name="Larson L."/>
            <person name="Mehta T."/>
            <person name="Park D."/>
            <person name="Pearson M."/>
            <person name="Roberts A."/>
            <person name="Saif S."/>
            <person name="Shenoy N."/>
            <person name="Sisk P."/>
            <person name="Stolte C."/>
            <person name="Sykes S."/>
            <person name="Thomson T."/>
            <person name="Walk T."/>
            <person name="White J."/>
            <person name="Yandava C."/>
            <person name="Burger G."/>
            <person name="Gray M.W."/>
            <person name="Holland P.W.H."/>
            <person name="King N."/>
            <person name="Lang F.B.F."/>
            <person name="Roger A.J."/>
            <person name="Ruiz-Trillo I."/>
            <person name="Lander E."/>
            <person name="Nusbaum C."/>
        </authorList>
    </citation>
    <scope>NUCLEOTIDE SEQUENCE [LARGE SCALE GENOMIC DNA]</scope>
    <source>
        <strain evidence="7 8">ATCC 50062</strain>
    </source>
</reference>
<dbReference type="RefSeq" id="XP_013762049.1">
    <property type="nucleotide sequence ID" value="XM_013906595.1"/>
</dbReference>
<dbReference type="Pfam" id="PF00373">
    <property type="entry name" value="FERM_M"/>
    <property type="match status" value="1"/>
</dbReference>
<sequence>MASSSSGSGVGRGRVCNERTVVKSFFRAVGHGNVRKVVGMIRKHGRGMVDVRDGVKDWLPIHFACVCGKRDMAKVLIKAGSKINAAAGPTGNTPLHLALLNRHWKLARSLAKRGADWEVLNSSGKTPRLLLLEAQEFGSGARGGTGVGGGDGSGSDVASFDSRTESSSSDGNGDGEVVDGVGFGSLADFYRRTASGMASDDDMSSTEGEGRLRRLSLARRSSIGPRRQSSKATGGAPEVIVARSSSSAGYVAPFPIVTPNDDPPISLRRLREELKDKVSVFAEHATVRKTDVDQDTIVVRLKAPDDSTKKLMVNSSWTGEELENFCCARANLSRAEAELMELVVLDSGDEQSIVTYVFAPEPIQAQGITHGTLLYLRVKYFKIPVKPSVPLLTVLKEQLLSNMMDGSMILSERLAIKLAGLQLVISNGPFRPNTFYKGFLSDVSILRYYLPPYLIERYPPKLWEDRLLAAYSAVGDIELSKALQVYVETSQQSPNYGATMFKGRAKTNGMYAQLGVAQDGVYIDVRGAAPKFYGFYRSSGKTQHLPNLVGWQGAVGGGGRVVLHLREGVAGASVQQVEFDITGGACVAVEFLDLLSGYYILLVYSDALYDHPILVLDESMWLLPREPLPLRIACQPAATRAPNIPYSDLDWFVEHYHAQCVNQSSPPLVSIFHRLHSAMDEGRPWTSLDVTDARSSTSQLRVLNFAIKSLGALERDAFMVPGQMRLTRVSFADSRIGARKDRLGAAVEIMATLGLTFAIATVDVSRCELQSAEQYSRLAAGLSFIVPLNKLVLDGNELCGKEAVSELKSGLHAGKQELQHVSFVDCKMDDEAIIGFGGRLYDEESTITYLDISHNRITDFGFEHGLMVNIRHGTSLASLNIGYNDMSSSSTAMLVEKLHEGITMYVLGLGEFNLKSKHMAGIVERLGAVGVLDISHNSVGKGFRELAEELATNATLRVLQAEHASIESGGVELLSMSLAVNRHLRELALGSNALSSKMALKLMEGVARSRMLTELDLSNNSLGKKFGAGLAAALGTGSCVLEKLVLKNNSLGASGIQGVASAIVSLPQLTSLDVSDTSAEDAGLLALGRALVGNTHVASLSVAGNYVSEEALWEFVLLMQDNVGLRVINATRNALFEPKAFETQLAKFKVLVDIDVSFTDGTASAVTHRLASWGHRLKFM</sequence>
<dbReference type="InterPro" id="IPR035963">
    <property type="entry name" value="FERM_2"/>
</dbReference>
<keyword evidence="2" id="KW-0433">Leucine-rich repeat</keyword>
<dbReference type="SMART" id="SM00248">
    <property type="entry name" value="ANK"/>
    <property type="match status" value="2"/>
</dbReference>
<dbReference type="InterPro" id="IPR014352">
    <property type="entry name" value="FERM/acyl-CoA-bd_prot_sf"/>
</dbReference>
<evidence type="ECO:0000256" key="5">
    <source>
        <dbReference type="SAM" id="MobiDB-lite"/>
    </source>
</evidence>
<dbReference type="SUPFAM" id="SSF52047">
    <property type="entry name" value="RNI-like"/>
    <property type="match status" value="1"/>
</dbReference>
<dbReference type="GO" id="GO:0006913">
    <property type="term" value="P:nucleocytoplasmic transport"/>
    <property type="evidence" value="ECO:0007669"/>
    <property type="project" value="TreeGrafter"/>
</dbReference>
<dbReference type="GO" id="GO:0005829">
    <property type="term" value="C:cytosol"/>
    <property type="evidence" value="ECO:0007669"/>
    <property type="project" value="TreeGrafter"/>
</dbReference>
<dbReference type="PANTHER" id="PTHR24113:SF12">
    <property type="entry name" value="RAN GTPASE-ACTIVATING PROTEIN 1"/>
    <property type="match status" value="1"/>
</dbReference>
<dbReference type="SMART" id="SM00295">
    <property type="entry name" value="B41"/>
    <property type="match status" value="1"/>
</dbReference>
<dbReference type="Gene3D" id="1.20.80.10">
    <property type="match status" value="1"/>
</dbReference>
<dbReference type="EMBL" id="GL349436">
    <property type="protein sequence ID" value="KNC52041.1"/>
    <property type="molecule type" value="Genomic_DNA"/>
</dbReference>
<dbReference type="PROSITE" id="PS50297">
    <property type="entry name" value="ANK_REP_REGION"/>
    <property type="match status" value="1"/>
</dbReference>
<gene>
    <name evidence="7" type="ORF">AMSG_00869</name>
</gene>
<keyword evidence="4" id="KW-0040">ANK repeat</keyword>
<keyword evidence="1" id="KW-0343">GTPase activation</keyword>
<feature type="compositionally biased region" description="Low complexity" evidence="5">
    <location>
        <begin position="154"/>
        <end position="171"/>
    </location>
</feature>
<dbReference type="Pfam" id="PF12796">
    <property type="entry name" value="Ank_2"/>
    <property type="match status" value="1"/>
</dbReference>
<feature type="repeat" description="ANK" evidence="4">
    <location>
        <begin position="56"/>
        <end position="88"/>
    </location>
</feature>
<feature type="region of interest" description="Disordered" evidence="5">
    <location>
        <begin position="196"/>
        <end position="237"/>
    </location>
</feature>
<dbReference type="GO" id="GO:0031267">
    <property type="term" value="F:small GTPase binding"/>
    <property type="evidence" value="ECO:0007669"/>
    <property type="project" value="TreeGrafter"/>
</dbReference>
<evidence type="ECO:0000259" key="6">
    <source>
        <dbReference type="PROSITE" id="PS50057"/>
    </source>
</evidence>
<organism evidence="7 8">
    <name type="scientific">Thecamonas trahens ATCC 50062</name>
    <dbReference type="NCBI Taxonomy" id="461836"/>
    <lineage>
        <taxon>Eukaryota</taxon>
        <taxon>Apusozoa</taxon>
        <taxon>Apusomonadida</taxon>
        <taxon>Apusomonadidae</taxon>
        <taxon>Thecamonas</taxon>
    </lineage>
</organism>
<dbReference type="InterPro" id="IPR036770">
    <property type="entry name" value="Ankyrin_rpt-contain_sf"/>
</dbReference>
<dbReference type="InterPro" id="IPR000299">
    <property type="entry name" value="FERM_domain"/>
</dbReference>
<dbReference type="InterPro" id="IPR019748">
    <property type="entry name" value="FERM_central"/>
</dbReference>
<accession>A0A0L0DIV8</accession>
<evidence type="ECO:0000313" key="8">
    <source>
        <dbReference type="Proteomes" id="UP000054408"/>
    </source>
</evidence>
<dbReference type="PROSITE" id="PS50088">
    <property type="entry name" value="ANK_REPEAT"/>
    <property type="match status" value="2"/>
</dbReference>
<dbReference type="Gene3D" id="1.25.40.20">
    <property type="entry name" value="Ankyrin repeat-containing domain"/>
    <property type="match status" value="1"/>
</dbReference>
<dbReference type="SUPFAM" id="SSF48403">
    <property type="entry name" value="Ankyrin repeat"/>
    <property type="match status" value="1"/>
</dbReference>
<dbReference type="STRING" id="461836.A0A0L0DIV8"/>
<dbReference type="InterPro" id="IPR002110">
    <property type="entry name" value="Ankyrin_rpt"/>
</dbReference>
<feature type="domain" description="FERM" evidence="6">
    <location>
        <begin position="297"/>
        <end position="606"/>
    </location>
</feature>
<dbReference type="SMART" id="SM00368">
    <property type="entry name" value="LRR_RI"/>
    <property type="match status" value="7"/>
</dbReference>
<dbReference type="PANTHER" id="PTHR24113">
    <property type="entry name" value="RAN GTPASE-ACTIVATING PROTEIN 1"/>
    <property type="match status" value="1"/>
</dbReference>
<feature type="compositionally biased region" description="Gly residues" evidence="5">
    <location>
        <begin position="141"/>
        <end position="153"/>
    </location>
</feature>
<keyword evidence="3" id="KW-0677">Repeat</keyword>
<evidence type="ECO:0000256" key="4">
    <source>
        <dbReference type="PROSITE-ProRule" id="PRU00023"/>
    </source>
</evidence>
<dbReference type="InterPro" id="IPR027038">
    <property type="entry name" value="RanGap"/>
</dbReference>
<dbReference type="Gene3D" id="3.80.10.10">
    <property type="entry name" value="Ribonuclease Inhibitor"/>
    <property type="match status" value="2"/>
</dbReference>
<dbReference type="PROSITE" id="PS50057">
    <property type="entry name" value="FERM_3"/>
    <property type="match status" value="1"/>
</dbReference>
<evidence type="ECO:0000256" key="3">
    <source>
        <dbReference type="ARBA" id="ARBA00022737"/>
    </source>
</evidence>
<dbReference type="InterPro" id="IPR001611">
    <property type="entry name" value="Leu-rich_rpt"/>
</dbReference>
<dbReference type="Proteomes" id="UP000054408">
    <property type="component" value="Unassembled WGS sequence"/>
</dbReference>
<proteinExistence type="predicted"/>
<dbReference type="CDD" id="cd01765">
    <property type="entry name" value="FERM_F0_F1"/>
    <property type="match status" value="1"/>
</dbReference>
<feature type="repeat" description="ANK" evidence="4">
    <location>
        <begin position="90"/>
        <end position="122"/>
    </location>
</feature>
<dbReference type="GO" id="GO:0005634">
    <property type="term" value="C:nucleus"/>
    <property type="evidence" value="ECO:0007669"/>
    <property type="project" value="TreeGrafter"/>
</dbReference>
<name>A0A0L0DIV8_THETB</name>
<dbReference type="InterPro" id="IPR032675">
    <property type="entry name" value="LRR_dom_sf"/>
</dbReference>
<dbReference type="AlphaFoldDB" id="A0A0L0DIV8"/>
<feature type="region of interest" description="Disordered" evidence="5">
    <location>
        <begin position="141"/>
        <end position="177"/>
    </location>
</feature>
<keyword evidence="8" id="KW-1185">Reference proteome</keyword>
<dbReference type="SUPFAM" id="SSF47031">
    <property type="entry name" value="Second domain of FERM"/>
    <property type="match status" value="1"/>
</dbReference>
<dbReference type="GO" id="GO:0048471">
    <property type="term" value="C:perinuclear region of cytoplasm"/>
    <property type="evidence" value="ECO:0007669"/>
    <property type="project" value="TreeGrafter"/>
</dbReference>
<protein>
    <submittedName>
        <fullName evidence="7">NOD3 protein</fullName>
    </submittedName>
</protein>
<dbReference type="OrthoDB" id="10012364at2759"/>
<evidence type="ECO:0000256" key="2">
    <source>
        <dbReference type="ARBA" id="ARBA00022614"/>
    </source>
</evidence>
<dbReference type="InterPro" id="IPR019749">
    <property type="entry name" value="Band_41_domain"/>
</dbReference>
<dbReference type="CDD" id="cd14473">
    <property type="entry name" value="FERM_B-lobe"/>
    <property type="match status" value="1"/>
</dbReference>
<dbReference type="eggNOG" id="KOG4308">
    <property type="taxonomic scope" value="Eukaryota"/>
</dbReference>
<evidence type="ECO:0000256" key="1">
    <source>
        <dbReference type="ARBA" id="ARBA00022468"/>
    </source>
</evidence>
<evidence type="ECO:0000313" key="7">
    <source>
        <dbReference type="EMBL" id="KNC52041.1"/>
    </source>
</evidence>